<dbReference type="PROSITE" id="PS51695">
    <property type="entry name" value="SEDOLISIN"/>
    <property type="match status" value="1"/>
</dbReference>
<feature type="chain" id="PRO_5018204836" description="Peptidase S53 domain-containing protein" evidence="4">
    <location>
        <begin position="43"/>
        <end position="576"/>
    </location>
</feature>
<dbReference type="SUPFAM" id="SSF52743">
    <property type="entry name" value="Subtilisin-like"/>
    <property type="match status" value="1"/>
</dbReference>
<dbReference type="CDD" id="cd04056">
    <property type="entry name" value="Peptidases_S53"/>
    <property type="match status" value="1"/>
</dbReference>
<feature type="domain" description="Peptidase S53" evidence="5">
    <location>
        <begin position="172"/>
        <end position="576"/>
    </location>
</feature>
<dbReference type="GO" id="GO:0006508">
    <property type="term" value="P:proteolysis"/>
    <property type="evidence" value="ECO:0007669"/>
    <property type="project" value="UniProtKB-KW"/>
</dbReference>
<evidence type="ECO:0000259" key="5">
    <source>
        <dbReference type="PROSITE" id="PS51695"/>
    </source>
</evidence>
<keyword evidence="4" id="KW-0732">Signal</keyword>
<dbReference type="EMBL" id="AP019307">
    <property type="protein sequence ID" value="BBH15924.1"/>
    <property type="molecule type" value="Genomic_DNA"/>
</dbReference>
<evidence type="ECO:0000256" key="4">
    <source>
        <dbReference type="SAM" id="SignalP"/>
    </source>
</evidence>
<evidence type="ECO:0000313" key="7">
    <source>
        <dbReference type="Proteomes" id="UP000271573"/>
    </source>
</evidence>
<dbReference type="InterPro" id="IPR036852">
    <property type="entry name" value="Peptidase_S8/S53_dom_sf"/>
</dbReference>
<name>A0A3G9IXM2_9ACTN</name>
<dbReference type="PROSITE" id="PS00138">
    <property type="entry name" value="SUBTILASE_SER"/>
    <property type="match status" value="1"/>
</dbReference>
<dbReference type="PANTHER" id="PTHR14218">
    <property type="entry name" value="PROTEASE S8 TRIPEPTIDYL PEPTIDASE I CLN2"/>
    <property type="match status" value="1"/>
</dbReference>
<evidence type="ECO:0000256" key="1">
    <source>
        <dbReference type="ARBA" id="ARBA00022670"/>
    </source>
</evidence>
<keyword evidence="2" id="KW-0378">Hydrolase</keyword>
<accession>A0A3G9IXM2</accession>
<reference evidence="6 7" key="1">
    <citation type="submission" date="2018-11" db="EMBL/GenBank/DDBJ databases">
        <title>Complete genome sequence of Nocardioides baekrokdamisoli strain KCTC 39748.</title>
        <authorList>
            <person name="Kang S.W."/>
            <person name="Lee K.C."/>
            <person name="Kim K.K."/>
            <person name="Kim J.S."/>
            <person name="Kim D.S."/>
            <person name="Ko S.H."/>
            <person name="Yang S.H."/>
            <person name="Shin Y.K."/>
            <person name="Lee J.S."/>
        </authorList>
    </citation>
    <scope>NUCLEOTIDE SEQUENCE [LARGE SCALE GENOMIC DNA]</scope>
    <source>
        <strain evidence="6 7">KCTC 39748</strain>
    </source>
</reference>
<protein>
    <recommendedName>
        <fullName evidence="5">Peptidase S53 domain-containing protein</fullName>
    </recommendedName>
</protein>
<evidence type="ECO:0000256" key="3">
    <source>
        <dbReference type="ARBA" id="ARBA00022825"/>
    </source>
</evidence>
<dbReference type="Gene3D" id="3.40.50.200">
    <property type="entry name" value="Peptidase S8/S53 domain"/>
    <property type="match status" value="1"/>
</dbReference>
<proteinExistence type="predicted"/>
<evidence type="ECO:0000313" key="6">
    <source>
        <dbReference type="EMBL" id="BBH15924.1"/>
    </source>
</evidence>
<keyword evidence="1" id="KW-0645">Protease</keyword>
<organism evidence="6 7">
    <name type="scientific">Nocardioides baekrokdamisoli</name>
    <dbReference type="NCBI Taxonomy" id="1804624"/>
    <lineage>
        <taxon>Bacteria</taxon>
        <taxon>Bacillati</taxon>
        <taxon>Actinomycetota</taxon>
        <taxon>Actinomycetes</taxon>
        <taxon>Propionibacteriales</taxon>
        <taxon>Nocardioidaceae</taxon>
        <taxon>Nocardioides</taxon>
    </lineage>
</organism>
<dbReference type="GO" id="GO:0004252">
    <property type="term" value="F:serine-type endopeptidase activity"/>
    <property type="evidence" value="ECO:0007669"/>
    <property type="project" value="InterPro"/>
</dbReference>
<dbReference type="InterPro" id="IPR050819">
    <property type="entry name" value="Tripeptidyl-peptidase_I"/>
</dbReference>
<keyword evidence="3" id="KW-0720">Serine protease</keyword>
<dbReference type="AlphaFoldDB" id="A0A3G9IXM2"/>
<dbReference type="Proteomes" id="UP000271573">
    <property type="component" value="Chromosome"/>
</dbReference>
<dbReference type="PANTHER" id="PTHR14218:SF15">
    <property type="entry name" value="TRIPEPTIDYL-PEPTIDASE 1"/>
    <property type="match status" value="1"/>
</dbReference>
<gene>
    <name evidence="6" type="ORF">Back2_02110</name>
</gene>
<sequence>MSRSIAYISERHMRQRTARYAAAFSLAAASLITVQGSPSAYAGTNPVEITLTLAAPNPTALAALAADTTGSVSERRAKLATLLPSAATHISVAHMLTSQGFRVLEESSWTMTVSAPQNLVTALFGLLPINPTTLTQALAPYPRVPTALAGLVRLANPTTTSVPAWHSSVVRAASPYDLRNAYTAPRVPPGAGNSRNGPLTVATIQFSDWNQNDLSRYAARMGRPDPVATRQLRTVRVDGGATDSNGQVEVGLDQEAILGVSPYSAQQLYSAPNSNAGFNDAFSAVLDDVLGNSHARVRNPRIAALSTSWGGCESATGISNIQAVQPILQSLVAAGVNIFAPAGDIGIYDCDNGGSGGGLLGGGLLGGPGPSAAVDFPASSPYVIGVGGTRLASATTSRVANSGSNWTETAWSCTSQSTCTGQGGTGGGQSTVFGTPAYQRIYVTAAPFAGRGRRLVPDIAADADPATGLLITTSDPAANSNGQLLVGGTSLATPVSAALFVDLLASLGRTRGVPDLHGGIYKAAAAKKFVRDVRSGSNGAAADAGNDPRVTAGIGYDTLTGVGSILWSGMAAYLPR</sequence>
<feature type="signal peptide" evidence="4">
    <location>
        <begin position="1"/>
        <end position="42"/>
    </location>
</feature>
<keyword evidence="7" id="KW-1185">Reference proteome</keyword>
<evidence type="ECO:0000256" key="2">
    <source>
        <dbReference type="ARBA" id="ARBA00022801"/>
    </source>
</evidence>
<dbReference type="InterPro" id="IPR023828">
    <property type="entry name" value="Peptidase_S8_Ser-AS"/>
</dbReference>
<dbReference type="InterPro" id="IPR030400">
    <property type="entry name" value="Sedolisin_dom"/>
</dbReference>
<dbReference type="GO" id="GO:0008240">
    <property type="term" value="F:tripeptidyl-peptidase activity"/>
    <property type="evidence" value="ECO:0007669"/>
    <property type="project" value="TreeGrafter"/>
</dbReference>
<dbReference type="KEGG" id="nbe:Back2_02110"/>